<organism evidence="2 3">
    <name type="scientific">Phytophthora lilii</name>
    <dbReference type="NCBI Taxonomy" id="2077276"/>
    <lineage>
        <taxon>Eukaryota</taxon>
        <taxon>Sar</taxon>
        <taxon>Stramenopiles</taxon>
        <taxon>Oomycota</taxon>
        <taxon>Peronosporomycetes</taxon>
        <taxon>Peronosporales</taxon>
        <taxon>Peronosporaceae</taxon>
        <taxon>Phytophthora</taxon>
    </lineage>
</organism>
<proteinExistence type="predicted"/>
<dbReference type="AlphaFoldDB" id="A0A9W7CMP5"/>
<gene>
    <name evidence="2" type="ORF">Plil01_001527500</name>
</gene>
<feature type="compositionally biased region" description="Low complexity" evidence="1">
    <location>
        <begin position="130"/>
        <end position="149"/>
    </location>
</feature>
<dbReference type="OrthoDB" id="127095at2759"/>
<feature type="compositionally biased region" description="Basic residues" evidence="1">
    <location>
        <begin position="159"/>
        <end position="168"/>
    </location>
</feature>
<reference evidence="2" key="1">
    <citation type="submission" date="2023-04" db="EMBL/GenBank/DDBJ databases">
        <title>Phytophthora lilii NBRC 32176.</title>
        <authorList>
            <person name="Ichikawa N."/>
            <person name="Sato H."/>
            <person name="Tonouchi N."/>
        </authorList>
    </citation>
    <scope>NUCLEOTIDE SEQUENCE</scope>
    <source>
        <strain evidence="2">NBRC 32176</strain>
    </source>
</reference>
<evidence type="ECO:0000313" key="2">
    <source>
        <dbReference type="EMBL" id="GMF36051.1"/>
    </source>
</evidence>
<keyword evidence="3" id="KW-1185">Reference proteome</keyword>
<feature type="region of interest" description="Disordered" evidence="1">
    <location>
        <begin position="104"/>
        <end position="182"/>
    </location>
</feature>
<comment type="caution">
    <text evidence="2">The sequence shown here is derived from an EMBL/GenBank/DDBJ whole genome shotgun (WGS) entry which is preliminary data.</text>
</comment>
<feature type="compositionally biased region" description="Acidic residues" evidence="1">
    <location>
        <begin position="108"/>
        <end position="121"/>
    </location>
</feature>
<protein>
    <submittedName>
        <fullName evidence="2">Unnamed protein product</fullName>
    </submittedName>
</protein>
<evidence type="ECO:0000256" key="1">
    <source>
        <dbReference type="SAM" id="MobiDB-lite"/>
    </source>
</evidence>
<dbReference type="EMBL" id="BSXW01001348">
    <property type="protein sequence ID" value="GMF36051.1"/>
    <property type="molecule type" value="Genomic_DNA"/>
</dbReference>
<sequence length="201" mass="21520">MISSPPMNRVETNLHDLAAGGPSACSPADGTANALPLGTLPSGNIQGHTSIVDVVVEYPLQAAHTSREDFPQLTGSRNFDMWKARVTASLDGKHLLGFITKKDYNGVSDDEEDGDSSESEASETKVPRQSTKTPKPSTTSPAPKKTSPAVKKTPSPARRPGHPLRSARFHSAGRSVGLKRRSVCRRRPAVFAAWRRGPSIS</sequence>
<dbReference type="Proteomes" id="UP001165083">
    <property type="component" value="Unassembled WGS sequence"/>
</dbReference>
<name>A0A9W7CMP5_9STRA</name>
<accession>A0A9W7CMP5</accession>
<evidence type="ECO:0000313" key="3">
    <source>
        <dbReference type="Proteomes" id="UP001165083"/>
    </source>
</evidence>